<comment type="caution">
    <text evidence="1">The sequence shown here is derived from an EMBL/GenBank/DDBJ whole genome shotgun (WGS) entry which is preliminary data.</text>
</comment>
<evidence type="ECO:0000313" key="1">
    <source>
        <dbReference type="EMBL" id="KAJ8029167.1"/>
    </source>
</evidence>
<sequence length="193" mass="22419">MKFDGILKEIGEFGRFQIMVYTLVCIASAISAMVEFSQVFTSASVDHWCAVSEWSDEVDECQQKDQSLYLSCMHQLRDASIPLEEESERYSKCSRYDTDYPQNWYQGYSARNNTNITGSCEDGWVYDRSQYKSSAVMEVSQIVSLLELNYWAWVVGLVKTEKHDYVFSRRCMYVLQCSSFHSLFLMCFPLVGF</sequence>
<name>A0A9Q1BM19_HOLLE</name>
<organism evidence="1 2">
    <name type="scientific">Holothuria leucospilota</name>
    <name type="common">Black long sea cucumber</name>
    <name type="synonym">Mertensiothuria leucospilota</name>
    <dbReference type="NCBI Taxonomy" id="206669"/>
    <lineage>
        <taxon>Eukaryota</taxon>
        <taxon>Metazoa</taxon>
        <taxon>Echinodermata</taxon>
        <taxon>Eleutherozoa</taxon>
        <taxon>Echinozoa</taxon>
        <taxon>Holothuroidea</taxon>
        <taxon>Aspidochirotacea</taxon>
        <taxon>Aspidochirotida</taxon>
        <taxon>Holothuriidae</taxon>
        <taxon>Holothuria</taxon>
    </lineage>
</organism>
<gene>
    <name evidence="1" type="ORF">HOLleu_28499</name>
</gene>
<dbReference type="OrthoDB" id="2544694at2759"/>
<dbReference type="Proteomes" id="UP001152320">
    <property type="component" value="Chromosome 14"/>
</dbReference>
<protein>
    <submittedName>
        <fullName evidence="1">Solute carrier family 22 member 9</fullName>
    </submittedName>
</protein>
<accession>A0A9Q1BM19</accession>
<keyword evidence="2" id="KW-1185">Reference proteome</keyword>
<dbReference type="EMBL" id="JAIZAY010000014">
    <property type="protein sequence ID" value="KAJ8029167.1"/>
    <property type="molecule type" value="Genomic_DNA"/>
</dbReference>
<proteinExistence type="predicted"/>
<reference evidence="1" key="1">
    <citation type="submission" date="2021-10" db="EMBL/GenBank/DDBJ databases">
        <title>Tropical sea cucumber genome reveals ecological adaptation and Cuvierian tubules defense mechanism.</title>
        <authorList>
            <person name="Chen T."/>
        </authorList>
    </citation>
    <scope>NUCLEOTIDE SEQUENCE</scope>
    <source>
        <strain evidence="1">Nanhai2018</strain>
        <tissue evidence="1">Muscle</tissue>
    </source>
</reference>
<dbReference type="AlphaFoldDB" id="A0A9Q1BM19"/>
<evidence type="ECO:0000313" key="2">
    <source>
        <dbReference type="Proteomes" id="UP001152320"/>
    </source>
</evidence>